<protein>
    <submittedName>
        <fullName evidence="1">DUF664 domain-containing protein</fullName>
    </submittedName>
</protein>
<dbReference type="RefSeq" id="WP_223402206.1">
    <property type="nucleotide sequence ID" value="NZ_JAGSHT010000002.1"/>
</dbReference>
<dbReference type="Proteomes" id="UP000826651">
    <property type="component" value="Unassembled WGS sequence"/>
</dbReference>
<name>A0ABS7S3H3_9MICO</name>
<comment type="caution">
    <text evidence="1">The sequence shown here is derived from an EMBL/GenBank/DDBJ whole genome shotgun (WGS) entry which is preliminary data.</text>
</comment>
<dbReference type="Pfam" id="PF04978">
    <property type="entry name" value="MST"/>
    <property type="match status" value="1"/>
</dbReference>
<accession>A0ABS7S3H3</accession>
<sequence>MSVSTDILADGFSRVQGLVHGVLAGLDESVLTARLDPAANTIAWLVWHLTRVQDDHIADAAGSDQVWTSAGWADRFDLPLPAEDTGYGHTAEQVGLVRPAVQDLRGYHDAVHDRTLGYVAGLTEDELTAVIDTSWDPPVTLAVRLVSVIGDDLQHAGQAALIKGVLRRTGTAGQRS</sequence>
<dbReference type="EMBL" id="JAGSHT010000002">
    <property type="protein sequence ID" value="MBZ2194870.1"/>
    <property type="molecule type" value="Genomic_DNA"/>
</dbReference>
<dbReference type="InterPro" id="IPR007061">
    <property type="entry name" value="MST-like"/>
</dbReference>
<dbReference type="SUPFAM" id="SSF109854">
    <property type="entry name" value="DinB/YfiT-like putative metalloenzymes"/>
    <property type="match status" value="1"/>
</dbReference>
<dbReference type="NCBIfam" id="NF047843">
    <property type="entry name" value="MST_Rv0443"/>
    <property type="match status" value="1"/>
</dbReference>
<organism evidence="1 2">
    <name type="scientific">Occultella gossypii</name>
    <dbReference type="NCBI Taxonomy" id="2800820"/>
    <lineage>
        <taxon>Bacteria</taxon>
        <taxon>Bacillati</taxon>
        <taxon>Actinomycetota</taxon>
        <taxon>Actinomycetes</taxon>
        <taxon>Micrococcales</taxon>
        <taxon>Ruaniaceae</taxon>
        <taxon>Occultella</taxon>
    </lineage>
</organism>
<reference evidence="1 2" key="1">
    <citation type="submission" date="2021-04" db="EMBL/GenBank/DDBJ databases">
        <title>Ruania sp. nov., isolated from sandy soil of mangrove forest.</title>
        <authorList>
            <person name="Ge X."/>
            <person name="Huang R."/>
            <person name="Liu W."/>
        </authorList>
    </citation>
    <scope>NUCLEOTIDE SEQUENCE [LARGE SCALE GENOMIC DNA]</scope>
    <source>
        <strain evidence="1 2">N2-46</strain>
    </source>
</reference>
<dbReference type="InterPro" id="IPR034660">
    <property type="entry name" value="DinB/YfiT-like"/>
</dbReference>
<proteinExistence type="predicted"/>
<dbReference type="Gene3D" id="1.20.120.450">
    <property type="entry name" value="dinb family like domain"/>
    <property type="match status" value="1"/>
</dbReference>
<evidence type="ECO:0000313" key="1">
    <source>
        <dbReference type="EMBL" id="MBZ2194870.1"/>
    </source>
</evidence>
<gene>
    <name evidence="1" type="ORF">KCQ71_01795</name>
</gene>
<keyword evidence="2" id="KW-1185">Reference proteome</keyword>
<evidence type="ECO:0000313" key="2">
    <source>
        <dbReference type="Proteomes" id="UP000826651"/>
    </source>
</evidence>